<dbReference type="Proteomes" id="UP000600247">
    <property type="component" value="Unassembled WGS sequence"/>
</dbReference>
<keyword evidence="2" id="KW-1185">Reference proteome</keyword>
<sequence length="507" mass="56638">MAELKAKGKAVVIGAGIAGLVTARVLSDYFEAVVIVERDELPADPVMRSGVPQAYHPHRILPRGHIILERYFPGYIDDLLKMGADPSDEDSVELANSYGSFRIQPPKNTASCSRALLEWGIRQRVQQVENVRFVSNTEATELIASDNQKTITGIYIRERNEQKTVSAVTADLVVDTAGRSSKAAKWLESLGYSVPEPELLKVSLGYSTRYYKIPEHLNKEWHSILSDPHPEKGIYSSYLFRIENNVAGSLLFSAGDEPYPSTDIEAYQKELKTVAAAGVAELTSKLEPIQGPRGYRVQESVRQHYEQMEDWPEGLLVLGDAFCSFDPIYGQGMTVAAIEAETLGDCLKEQRSNPQPQFERRVLERMQQAVEPAWWISSVSDLRWKGVEHTGAEALKGVAFAHKYIDLYTKKATKLAIEKDFSMYGAMFMMNSLVLPPNEFFNAKILTMLLDDDGSYEEQQLRAQLAESDPQRFQARIEELIPSFNGAYDKVLRNLSAVLHGGTGFGS</sequence>
<dbReference type="PANTHER" id="PTHR43422:SF3">
    <property type="entry name" value="THIAMINE THIAZOLE SYNTHASE"/>
    <property type="match status" value="1"/>
</dbReference>
<dbReference type="InterPro" id="IPR036188">
    <property type="entry name" value="FAD/NAD-bd_sf"/>
</dbReference>
<accession>A0A917M1C7</accession>
<proteinExistence type="predicted"/>
<gene>
    <name evidence="1" type="ORF">GCM10010918_25040</name>
</gene>
<dbReference type="AlphaFoldDB" id="A0A917M1C7"/>
<dbReference type="SUPFAM" id="SSF51905">
    <property type="entry name" value="FAD/NAD(P)-binding domain"/>
    <property type="match status" value="1"/>
</dbReference>
<protein>
    <recommendedName>
        <fullName evidence="3">FAD dependent oxidoreductase</fullName>
    </recommendedName>
</protein>
<dbReference type="PANTHER" id="PTHR43422">
    <property type="entry name" value="THIAMINE THIAZOLE SYNTHASE"/>
    <property type="match status" value="1"/>
</dbReference>
<name>A0A917M1C7_9BACL</name>
<evidence type="ECO:0008006" key="3">
    <source>
        <dbReference type="Google" id="ProtNLM"/>
    </source>
</evidence>
<evidence type="ECO:0000313" key="2">
    <source>
        <dbReference type="Proteomes" id="UP000600247"/>
    </source>
</evidence>
<organism evidence="1 2">
    <name type="scientific">Paenibacillus radicis</name>
    <name type="common">ex Gao et al. 2016</name>
    <dbReference type="NCBI Taxonomy" id="1737354"/>
    <lineage>
        <taxon>Bacteria</taxon>
        <taxon>Bacillati</taxon>
        <taxon>Bacillota</taxon>
        <taxon>Bacilli</taxon>
        <taxon>Bacillales</taxon>
        <taxon>Paenibacillaceae</taxon>
        <taxon>Paenibacillus</taxon>
    </lineage>
</organism>
<reference evidence="1 2" key="1">
    <citation type="journal article" date="2014" name="Int. J. Syst. Evol. Microbiol.">
        <title>Complete genome sequence of Corynebacterium casei LMG S-19264T (=DSM 44701T), isolated from a smear-ripened cheese.</title>
        <authorList>
            <consortium name="US DOE Joint Genome Institute (JGI-PGF)"/>
            <person name="Walter F."/>
            <person name="Albersmeier A."/>
            <person name="Kalinowski J."/>
            <person name="Ruckert C."/>
        </authorList>
    </citation>
    <scope>NUCLEOTIDE SEQUENCE [LARGE SCALE GENOMIC DNA]</scope>
    <source>
        <strain evidence="1 2">CGMCC 1.15286</strain>
    </source>
</reference>
<dbReference type="EMBL" id="BMHY01000004">
    <property type="protein sequence ID" value="GGG68977.1"/>
    <property type="molecule type" value="Genomic_DNA"/>
</dbReference>
<comment type="caution">
    <text evidence="1">The sequence shown here is derived from an EMBL/GenBank/DDBJ whole genome shotgun (WGS) entry which is preliminary data.</text>
</comment>
<dbReference type="Gene3D" id="3.50.50.60">
    <property type="entry name" value="FAD/NAD(P)-binding domain"/>
    <property type="match status" value="1"/>
</dbReference>
<dbReference type="RefSeq" id="WP_188889518.1">
    <property type="nucleotide sequence ID" value="NZ_BMHY01000004.1"/>
</dbReference>
<evidence type="ECO:0000313" key="1">
    <source>
        <dbReference type="EMBL" id="GGG68977.1"/>
    </source>
</evidence>